<accession>A0ABV9I3C7</accession>
<protein>
    <recommendedName>
        <fullName evidence="3">Glycine dehydrogenase</fullName>
    </recommendedName>
</protein>
<organism evidence="1 2">
    <name type="scientific">Dokdonia ponticola</name>
    <dbReference type="NCBI Taxonomy" id="2041041"/>
    <lineage>
        <taxon>Bacteria</taxon>
        <taxon>Pseudomonadati</taxon>
        <taxon>Bacteroidota</taxon>
        <taxon>Flavobacteriia</taxon>
        <taxon>Flavobacteriales</taxon>
        <taxon>Flavobacteriaceae</taxon>
        <taxon>Dokdonia</taxon>
    </lineage>
</organism>
<dbReference type="Proteomes" id="UP001596043">
    <property type="component" value="Unassembled WGS sequence"/>
</dbReference>
<evidence type="ECO:0008006" key="3">
    <source>
        <dbReference type="Google" id="ProtNLM"/>
    </source>
</evidence>
<dbReference type="EMBL" id="JBHSFV010000016">
    <property type="protein sequence ID" value="MFC4636231.1"/>
    <property type="molecule type" value="Genomic_DNA"/>
</dbReference>
<evidence type="ECO:0000313" key="1">
    <source>
        <dbReference type="EMBL" id="MFC4636231.1"/>
    </source>
</evidence>
<sequence length="81" mass="9397">MGLFNINCHEGKMLCDKNQYKETSLWEKIKLNFYLIICSECRAYTANNNKLTKAIKNPKVDSVSQDEKNALKERLARELGQ</sequence>
<dbReference type="RefSeq" id="WP_379982227.1">
    <property type="nucleotide sequence ID" value="NZ_JBHSFV010000016.1"/>
</dbReference>
<keyword evidence="2" id="KW-1185">Reference proteome</keyword>
<reference evidence="2" key="1">
    <citation type="journal article" date="2019" name="Int. J. Syst. Evol. Microbiol.">
        <title>The Global Catalogue of Microorganisms (GCM) 10K type strain sequencing project: providing services to taxonomists for standard genome sequencing and annotation.</title>
        <authorList>
            <consortium name="The Broad Institute Genomics Platform"/>
            <consortium name="The Broad Institute Genome Sequencing Center for Infectious Disease"/>
            <person name="Wu L."/>
            <person name="Ma J."/>
        </authorList>
    </citation>
    <scope>NUCLEOTIDE SEQUENCE [LARGE SCALE GENOMIC DNA]</scope>
    <source>
        <strain evidence="2">YJ-61-S</strain>
    </source>
</reference>
<comment type="caution">
    <text evidence="1">The sequence shown here is derived from an EMBL/GenBank/DDBJ whole genome shotgun (WGS) entry which is preliminary data.</text>
</comment>
<gene>
    <name evidence="1" type="ORF">ACFO3O_20155</name>
</gene>
<evidence type="ECO:0000313" key="2">
    <source>
        <dbReference type="Proteomes" id="UP001596043"/>
    </source>
</evidence>
<name>A0ABV9I3C7_9FLAO</name>
<proteinExistence type="predicted"/>